<evidence type="ECO:0000256" key="4">
    <source>
        <dbReference type="ARBA" id="ARBA00022705"/>
    </source>
</evidence>
<dbReference type="GO" id="GO:0009408">
    <property type="term" value="P:response to heat"/>
    <property type="evidence" value="ECO:0007669"/>
    <property type="project" value="InterPro"/>
</dbReference>
<feature type="binding site" evidence="14">
    <location>
        <position position="205"/>
    </location>
    <ligand>
        <name>Zn(2+)</name>
        <dbReference type="ChEBI" id="CHEBI:29105"/>
        <label>1</label>
    </ligand>
</feature>
<dbReference type="SUPFAM" id="SSF57938">
    <property type="entry name" value="DnaJ/Hsp40 cysteine-rich domain"/>
    <property type="match status" value="1"/>
</dbReference>
<dbReference type="FunFam" id="2.60.260.20:FF:000004">
    <property type="entry name" value="Molecular chaperone DnaJ"/>
    <property type="match status" value="1"/>
</dbReference>
<dbReference type="Pfam" id="PF00226">
    <property type="entry name" value="DnaJ"/>
    <property type="match status" value="1"/>
</dbReference>
<dbReference type="FunCoup" id="E8QZM0">
    <property type="interactions" value="541"/>
</dbReference>
<evidence type="ECO:0000259" key="17">
    <source>
        <dbReference type="PROSITE" id="PS51188"/>
    </source>
</evidence>
<feature type="binding site" evidence="14">
    <location>
        <position position="152"/>
    </location>
    <ligand>
        <name>Zn(2+)</name>
        <dbReference type="ChEBI" id="CHEBI:29105"/>
        <label>1</label>
    </ligand>
</feature>
<dbReference type="InterPro" id="IPR036410">
    <property type="entry name" value="HSP_DnaJ_Cys-rich_dom_sf"/>
</dbReference>
<comment type="similarity">
    <text evidence="12 14">Belongs to the DnaJ family.</text>
</comment>
<dbReference type="SUPFAM" id="SSF49493">
    <property type="entry name" value="HSP40/DnaJ peptide-binding domain"/>
    <property type="match status" value="2"/>
</dbReference>
<protein>
    <recommendedName>
        <fullName evidence="13 14">Chaperone protein DnaJ</fullName>
    </recommendedName>
</protein>
<comment type="subunit">
    <text evidence="2 14">Homodimer.</text>
</comment>
<dbReference type="PANTHER" id="PTHR43096">
    <property type="entry name" value="DNAJ HOMOLOG 1, MITOCHONDRIAL-RELATED"/>
    <property type="match status" value="1"/>
</dbReference>
<proteinExistence type="inferred from homology"/>
<dbReference type="CDD" id="cd10719">
    <property type="entry name" value="DnaJ_zf"/>
    <property type="match status" value="1"/>
</dbReference>
<evidence type="ECO:0000313" key="18">
    <source>
        <dbReference type="EMBL" id="ADV62156.1"/>
    </source>
</evidence>
<evidence type="ECO:0000256" key="11">
    <source>
        <dbReference type="ARBA" id="ARBA00053423"/>
    </source>
</evidence>
<feature type="binding site" evidence="14">
    <location>
        <position position="194"/>
    </location>
    <ligand>
        <name>Zn(2+)</name>
        <dbReference type="ChEBI" id="CHEBI:29105"/>
        <label>2</label>
    </ligand>
</feature>
<evidence type="ECO:0000256" key="3">
    <source>
        <dbReference type="ARBA" id="ARBA00022490"/>
    </source>
</evidence>
<dbReference type="FunFam" id="1.10.287.110:FF:000034">
    <property type="entry name" value="Chaperone protein DnaJ"/>
    <property type="match status" value="1"/>
</dbReference>
<dbReference type="RefSeq" id="WP_013564444.1">
    <property type="nucleotide sequence ID" value="NC_014962.1"/>
</dbReference>
<dbReference type="KEGG" id="ipa:Isop_1572"/>
<dbReference type="Gene3D" id="2.60.260.20">
    <property type="entry name" value="Urease metallochaperone UreE, N-terminal domain"/>
    <property type="match status" value="2"/>
</dbReference>
<dbReference type="SMART" id="SM00271">
    <property type="entry name" value="DnaJ"/>
    <property type="match status" value="1"/>
</dbReference>
<dbReference type="InterPro" id="IPR001305">
    <property type="entry name" value="HSP_DnaJ_Cys-rich_dom"/>
</dbReference>
<feature type="repeat" description="CXXCXGXG motif" evidence="14">
    <location>
        <begin position="152"/>
        <end position="159"/>
    </location>
</feature>
<dbReference type="NCBIfam" id="NF008035">
    <property type="entry name" value="PRK10767.1"/>
    <property type="match status" value="1"/>
</dbReference>
<sequence length="390" mass="43003">MAAKRDYYEVLGVERSSSFEEIKVAYRNLAKKYHPDLNPGDPEAEQRFKEAAEAYEVLSDREKRQRYDRFGHAGLQGAGVHDFRNATTDDVMSMFGEIFGSSLFGDLFRHAARGGATGPRRGQDLLARVELTLEEAVRGVTKTLELRRSEICPDCRGTGARRGSKPVVCHYCGGRGQVVHSRGFFQVATTCPSCKGKGQRIADPCPTCRGSGRVVVPTTVTIPLPPGVDSGEWYRVPRQGEVGDLGGERGDLRVQVHVKPHPFFERDGLNLVTQVPISFAQAALGADLQVPTLDGAQTLTIPRGTQSGEVFRIKGQGVPERGGRTRGDLLVEVVVEIPRELNPRQEELIRELAELEHENVSPRRKSFLEKVRDFFSAESSGSPSPPEDRP</sequence>
<feature type="binding site" evidence="14">
    <location>
        <position position="155"/>
    </location>
    <ligand>
        <name>Zn(2+)</name>
        <dbReference type="ChEBI" id="CHEBI:29105"/>
        <label>1</label>
    </ligand>
</feature>
<evidence type="ECO:0000256" key="2">
    <source>
        <dbReference type="ARBA" id="ARBA00011738"/>
    </source>
</evidence>
<dbReference type="InParanoid" id="E8QZM0"/>
<keyword evidence="5 14" id="KW-0479">Metal-binding</keyword>
<evidence type="ECO:0000256" key="7">
    <source>
        <dbReference type="ARBA" id="ARBA00022771"/>
    </source>
</evidence>
<dbReference type="InterPro" id="IPR008971">
    <property type="entry name" value="HSP40/DnaJ_pept-bd"/>
</dbReference>
<feature type="repeat" description="CXXCXGXG motif" evidence="14">
    <location>
        <begin position="191"/>
        <end position="198"/>
    </location>
</feature>
<evidence type="ECO:0000256" key="12">
    <source>
        <dbReference type="ARBA" id="ARBA00061004"/>
    </source>
</evidence>
<dbReference type="GO" id="GO:0006260">
    <property type="term" value="P:DNA replication"/>
    <property type="evidence" value="ECO:0007669"/>
    <property type="project" value="UniProtKB-KW"/>
</dbReference>
<dbReference type="PROSITE" id="PS00636">
    <property type="entry name" value="DNAJ_1"/>
    <property type="match status" value="1"/>
</dbReference>
<keyword evidence="3 14" id="KW-0963">Cytoplasm</keyword>
<dbReference type="Pfam" id="PF01556">
    <property type="entry name" value="DnaJ_C"/>
    <property type="match status" value="1"/>
</dbReference>
<evidence type="ECO:0000256" key="10">
    <source>
        <dbReference type="ARBA" id="ARBA00023186"/>
    </source>
</evidence>
<dbReference type="PANTHER" id="PTHR43096:SF48">
    <property type="entry name" value="CHAPERONE PROTEIN DNAJ"/>
    <property type="match status" value="1"/>
</dbReference>
<feature type="binding site" evidence="14">
    <location>
        <position position="172"/>
    </location>
    <ligand>
        <name>Zn(2+)</name>
        <dbReference type="ChEBI" id="CHEBI:29105"/>
        <label>2</label>
    </ligand>
</feature>
<dbReference type="STRING" id="575540.Isop_1572"/>
<dbReference type="PRINTS" id="PR00625">
    <property type="entry name" value="JDOMAIN"/>
</dbReference>
<keyword evidence="9 14" id="KW-0346">Stress response</keyword>
<dbReference type="SUPFAM" id="SSF46565">
    <property type="entry name" value="Chaperone J-domain"/>
    <property type="match status" value="1"/>
</dbReference>
<accession>E8QZM0</accession>
<feature type="zinc finger region" description="CR-type" evidence="15">
    <location>
        <begin position="139"/>
        <end position="217"/>
    </location>
</feature>
<dbReference type="GO" id="GO:0008270">
    <property type="term" value="F:zinc ion binding"/>
    <property type="evidence" value="ECO:0007669"/>
    <property type="project" value="UniProtKB-UniRule"/>
</dbReference>
<evidence type="ECO:0000256" key="6">
    <source>
        <dbReference type="ARBA" id="ARBA00022737"/>
    </source>
</evidence>
<dbReference type="OrthoDB" id="9779889at2"/>
<feature type="repeat" description="CXXCXGXG motif" evidence="14">
    <location>
        <begin position="205"/>
        <end position="212"/>
    </location>
</feature>
<evidence type="ECO:0000259" key="16">
    <source>
        <dbReference type="PROSITE" id="PS50076"/>
    </source>
</evidence>
<comment type="domain">
    <text evidence="14">The J domain is necessary and sufficient to stimulate DnaK ATPase activity. Zinc center 1 plays an important role in the autonomous, DnaK-independent chaperone activity of DnaJ. Zinc center 2 is essential for interaction with DnaK and for DnaJ activity.</text>
</comment>
<feature type="binding site" evidence="14">
    <location>
        <position position="208"/>
    </location>
    <ligand>
        <name>Zn(2+)</name>
        <dbReference type="ChEBI" id="CHEBI:29105"/>
        <label>1</label>
    </ligand>
</feature>
<dbReference type="EMBL" id="CP002353">
    <property type="protein sequence ID" value="ADV62156.1"/>
    <property type="molecule type" value="Genomic_DNA"/>
</dbReference>
<dbReference type="GO" id="GO:0005737">
    <property type="term" value="C:cytoplasm"/>
    <property type="evidence" value="ECO:0007669"/>
    <property type="project" value="UniProtKB-SubCell"/>
</dbReference>
<dbReference type="HOGENOM" id="CLU_017633_0_7_0"/>
<organism evidence="18 19">
    <name type="scientific">Isosphaera pallida (strain ATCC 43644 / DSM 9630 / IS1B)</name>
    <dbReference type="NCBI Taxonomy" id="575540"/>
    <lineage>
        <taxon>Bacteria</taxon>
        <taxon>Pseudomonadati</taxon>
        <taxon>Planctomycetota</taxon>
        <taxon>Planctomycetia</taxon>
        <taxon>Isosphaerales</taxon>
        <taxon>Isosphaeraceae</taxon>
        <taxon>Isosphaera</taxon>
    </lineage>
</organism>
<dbReference type="Pfam" id="PF00684">
    <property type="entry name" value="DnaJ_CXXCXGXG"/>
    <property type="match status" value="1"/>
</dbReference>
<feature type="repeat" description="CXXCXGXG motif" evidence="14">
    <location>
        <begin position="169"/>
        <end position="176"/>
    </location>
</feature>
<evidence type="ECO:0000256" key="5">
    <source>
        <dbReference type="ARBA" id="ARBA00022723"/>
    </source>
</evidence>
<dbReference type="GO" id="GO:0005524">
    <property type="term" value="F:ATP binding"/>
    <property type="evidence" value="ECO:0007669"/>
    <property type="project" value="InterPro"/>
</dbReference>
<dbReference type="GO" id="GO:0031072">
    <property type="term" value="F:heat shock protein binding"/>
    <property type="evidence" value="ECO:0007669"/>
    <property type="project" value="InterPro"/>
</dbReference>
<dbReference type="InterPro" id="IPR001623">
    <property type="entry name" value="DnaJ_domain"/>
</dbReference>
<dbReference type="Proteomes" id="UP000008631">
    <property type="component" value="Chromosome"/>
</dbReference>
<feature type="binding site" evidence="14">
    <location>
        <position position="191"/>
    </location>
    <ligand>
        <name>Zn(2+)</name>
        <dbReference type="ChEBI" id="CHEBI:29105"/>
        <label>2</label>
    </ligand>
</feature>
<feature type="domain" description="CR-type" evidence="17">
    <location>
        <begin position="139"/>
        <end position="217"/>
    </location>
</feature>
<dbReference type="eggNOG" id="COG0484">
    <property type="taxonomic scope" value="Bacteria"/>
</dbReference>
<dbReference type="Gene3D" id="2.10.230.10">
    <property type="entry name" value="Heat shock protein DnaJ, cysteine-rich domain"/>
    <property type="match status" value="1"/>
</dbReference>
<dbReference type="InterPro" id="IPR036869">
    <property type="entry name" value="J_dom_sf"/>
</dbReference>
<evidence type="ECO:0000256" key="14">
    <source>
        <dbReference type="HAMAP-Rule" id="MF_01152"/>
    </source>
</evidence>
<dbReference type="PROSITE" id="PS51188">
    <property type="entry name" value="ZF_CR"/>
    <property type="match status" value="1"/>
</dbReference>
<feature type="binding site" evidence="14">
    <location>
        <position position="169"/>
    </location>
    <ligand>
        <name>Zn(2+)</name>
        <dbReference type="ChEBI" id="CHEBI:29105"/>
        <label>2</label>
    </ligand>
</feature>
<dbReference type="PROSITE" id="PS50076">
    <property type="entry name" value="DNAJ_2"/>
    <property type="match status" value="1"/>
</dbReference>
<evidence type="ECO:0000256" key="1">
    <source>
        <dbReference type="ARBA" id="ARBA00004496"/>
    </source>
</evidence>
<comment type="function">
    <text evidence="11 14">Participates actively in the response to hyperosmotic and heat shock by preventing the aggregation of stress-denatured proteins and by disaggregating proteins, also in an autonomous, DnaK-independent fashion. Unfolded proteins bind initially to DnaJ; upon interaction with the DnaJ-bound protein, DnaK hydrolyzes its bound ATP, resulting in the formation of a stable complex. GrpE releases ADP from DnaK; ATP binding to DnaK triggers the release of the substrate protein, thus completing the reaction cycle. Several rounds of ATP-dependent interactions between DnaJ, DnaK and GrpE are required for fully efficient folding. Also involved, together with DnaK and GrpE, in the DNA replication of plasmids through activation of initiation proteins.</text>
</comment>
<keyword evidence="6 14" id="KW-0677">Repeat</keyword>
<name>E8QZM0_ISOPI</name>
<keyword evidence="19" id="KW-1185">Reference proteome</keyword>
<evidence type="ECO:0000256" key="9">
    <source>
        <dbReference type="ARBA" id="ARBA00023016"/>
    </source>
</evidence>
<evidence type="ECO:0000256" key="8">
    <source>
        <dbReference type="ARBA" id="ARBA00022833"/>
    </source>
</evidence>
<dbReference type="HAMAP" id="MF_01152">
    <property type="entry name" value="DnaJ"/>
    <property type="match status" value="1"/>
</dbReference>
<dbReference type="InterPro" id="IPR012724">
    <property type="entry name" value="DnaJ"/>
</dbReference>
<dbReference type="FunFam" id="2.10.230.10:FF:000002">
    <property type="entry name" value="Molecular chaperone DnaJ"/>
    <property type="match status" value="1"/>
</dbReference>
<dbReference type="GO" id="GO:0042026">
    <property type="term" value="P:protein refolding"/>
    <property type="evidence" value="ECO:0007669"/>
    <property type="project" value="TreeGrafter"/>
</dbReference>
<dbReference type="CDD" id="cd06257">
    <property type="entry name" value="DnaJ"/>
    <property type="match status" value="1"/>
</dbReference>
<comment type="subcellular location">
    <subcellularLocation>
        <location evidence="1 14">Cytoplasm</location>
    </subcellularLocation>
</comment>
<keyword evidence="7 14" id="KW-0863">Zinc-finger</keyword>
<evidence type="ECO:0000313" key="19">
    <source>
        <dbReference type="Proteomes" id="UP000008631"/>
    </source>
</evidence>
<keyword evidence="8 14" id="KW-0862">Zinc</keyword>
<dbReference type="InterPro" id="IPR018253">
    <property type="entry name" value="DnaJ_domain_CS"/>
</dbReference>
<comment type="cofactor">
    <cofactor evidence="14">
        <name>Zn(2+)</name>
        <dbReference type="ChEBI" id="CHEBI:29105"/>
    </cofactor>
    <text evidence="14">Binds 2 Zn(2+) ions per monomer.</text>
</comment>
<dbReference type="CDD" id="cd10747">
    <property type="entry name" value="DnaJ_C"/>
    <property type="match status" value="1"/>
</dbReference>
<feature type="domain" description="J" evidence="16">
    <location>
        <begin position="6"/>
        <end position="71"/>
    </location>
</feature>
<dbReference type="AlphaFoldDB" id="E8QZM0"/>
<evidence type="ECO:0000256" key="15">
    <source>
        <dbReference type="PROSITE-ProRule" id="PRU00546"/>
    </source>
</evidence>
<dbReference type="NCBIfam" id="TIGR02349">
    <property type="entry name" value="DnaJ_bact"/>
    <property type="match status" value="1"/>
</dbReference>
<dbReference type="GO" id="GO:0051082">
    <property type="term" value="F:unfolded protein binding"/>
    <property type="evidence" value="ECO:0007669"/>
    <property type="project" value="UniProtKB-UniRule"/>
</dbReference>
<reference evidence="18 19" key="1">
    <citation type="journal article" date="2011" name="Stand. Genomic Sci.">
        <title>Complete genome sequence of Isosphaera pallida type strain (IS1B).</title>
        <authorList>
            <consortium name="US DOE Joint Genome Institute (JGI-PGF)"/>
            <person name="Goker M."/>
            <person name="Cleland D."/>
            <person name="Saunders E."/>
            <person name="Lapidus A."/>
            <person name="Nolan M."/>
            <person name="Lucas S."/>
            <person name="Hammon N."/>
            <person name="Deshpande S."/>
            <person name="Cheng J.F."/>
            <person name="Tapia R."/>
            <person name="Han C."/>
            <person name="Goodwin L."/>
            <person name="Pitluck S."/>
            <person name="Liolios K."/>
            <person name="Pagani I."/>
            <person name="Ivanova N."/>
            <person name="Mavromatis K."/>
            <person name="Pati A."/>
            <person name="Chen A."/>
            <person name="Palaniappan K."/>
            <person name="Land M."/>
            <person name="Hauser L."/>
            <person name="Chang Y.J."/>
            <person name="Jeffries C.D."/>
            <person name="Detter J.C."/>
            <person name="Beck B."/>
            <person name="Woyke T."/>
            <person name="Bristow J."/>
            <person name="Eisen J.A."/>
            <person name="Markowitz V."/>
            <person name="Hugenholtz P."/>
            <person name="Kyrpides N.C."/>
            <person name="Klenk H.P."/>
        </authorList>
    </citation>
    <scope>NUCLEOTIDE SEQUENCE [LARGE SCALE GENOMIC DNA]</scope>
    <source>
        <strain evidence="19">ATCC 43644 / DSM 9630 / IS1B</strain>
    </source>
</reference>
<keyword evidence="4 14" id="KW-0235">DNA replication</keyword>
<dbReference type="InterPro" id="IPR002939">
    <property type="entry name" value="DnaJ_C"/>
</dbReference>
<keyword evidence="10 14" id="KW-0143">Chaperone</keyword>
<evidence type="ECO:0000256" key="13">
    <source>
        <dbReference type="ARBA" id="ARBA00067609"/>
    </source>
</evidence>
<dbReference type="Gene3D" id="1.10.287.110">
    <property type="entry name" value="DnaJ domain"/>
    <property type="match status" value="1"/>
</dbReference>
<gene>
    <name evidence="14" type="primary">dnaJ</name>
    <name evidence="18" type="ordered locus">Isop_1572</name>
</gene>